<dbReference type="KEGG" id="lgi:LOTGIDRAFT_171191"/>
<organism evidence="3 4">
    <name type="scientific">Lottia gigantea</name>
    <name type="common">Giant owl limpet</name>
    <dbReference type="NCBI Taxonomy" id="225164"/>
    <lineage>
        <taxon>Eukaryota</taxon>
        <taxon>Metazoa</taxon>
        <taxon>Spiralia</taxon>
        <taxon>Lophotrochozoa</taxon>
        <taxon>Mollusca</taxon>
        <taxon>Gastropoda</taxon>
        <taxon>Patellogastropoda</taxon>
        <taxon>Lottioidea</taxon>
        <taxon>Lottiidae</taxon>
        <taxon>Lottia</taxon>
    </lineage>
</organism>
<dbReference type="InterPro" id="IPR016187">
    <property type="entry name" value="CTDL_fold"/>
</dbReference>
<dbReference type="Proteomes" id="UP000030746">
    <property type="component" value="Unassembled WGS sequence"/>
</dbReference>
<dbReference type="CTD" id="20241676"/>
<dbReference type="HOGENOM" id="CLU_1157544_0_0_1"/>
<protein>
    <recommendedName>
        <fullName evidence="2">C-type lectin domain-containing protein</fullName>
    </recommendedName>
</protein>
<dbReference type="GeneID" id="20241676"/>
<evidence type="ECO:0000259" key="2">
    <source>
        <dbReference type="PROSITE" id="PS50041"/>
    </source>
</evidence>
<evidence type="ECO:0000313" key="3">
    <source>
        <dbReference type="EMBL" id="ESP03660.1"/>
    </source>
</evidence>
<reference evidence="3 4" key="1">
    <citation type="journal article" date="2013" name="Nature">
        <title>Insights into bilaterian evolution from three spiralian genomes.</title>
        <authorList>
            <person name="Simakov O."/>
            <person name="Marletaz F."/>
            <person name="Cho S.J."/>
            <person name="Edsinger-Gonzales E."/>
            <person name="Havlak P."/>
            <person name="Hellsten U."/>
            <person name="Kuo D.H."/>
            <person name="Larsson T."/>
            <person name="Lv J."/>
            <person name="Arendt D."/>
            <person name="Savage R."/>
            <person name="Osoegawa K."/>
            <person name="de Jong P."/>
            <person name="Grimwood J."/>
            <person name="Chapman J.A."/>
            <person name="Shapiro H."/>
            <person name="Aerts A."/>
            <person name="Otillar R.P."/>
            <person name="Terry A.Y."/>
            <person name="Boore J.L."/>
            <person name="Grigoriev I.V."/>
            <person name="Lindberg D.R."/>
            <person name="Seaver E.C."/>
            <person name="Weisblat D.A."/>
            <person name="Putnam N.H."/>
            <person name="Rokhsar D.S."/>
        </authorList>
    </citation>
    <scope>NUCLEOTIDE SEQUENCE [LARGE SCALE GENOMIC DNA]</scope>
</reference>
<evidence type="ECO:0000313" key="4">
    <source>
        <dbReference type="Proteomes" id="UP000030746"/>
    </source>
</evidence>
<dbReference type="PROSITE" id="PS50041">
    <property type="entry name" value="C_TYPE_LECTIN_2"/>
    <property type="match status" value="1"/>
</dbReference>
<feature type="domain" description="C-type lectin" evidence="2">
    <location>
        <begin position="32"/>
        <end position="157"/>
    </location>
</feature>
<proteinExistence type="predicted"/>
<dbReference type="EMBL" id="KB199929">
    <property type="protein sequence ID" value="ESP03660.1"/>
    <property type="molecule type" value="Genomic_DNA"/>
</dbReference>
<dbReference type="AlphaFoldDB" id="V4CMR9"/>
<dbReference type="Gene3D" id="3.10.100.10">
    <property type="entry name" value="Mannose-Binding Protein A, subunit A"/>
    <property type="match status" value="1"/>
</dbReference>
<accession>V4CMR9</accession>
<gene>
    <name evidence="3" type="ORF">LOTGIDRAFT_171191</name>
</gene>
<name>V4CMR9_LOTGI</name>
<dbReference type="CDD" id="cd00037">
    <property type="entry name" value="CLECT"/>
    <property type="match status" value="1"/>
</dbReference>
<sequence length="240" mass="27817">MDVLKLILLNFIGLSGINSRFITNPSPLVSSYCGSTYYFLNETHQYKDAISRCMAKGYDGLAVLIRPEQNQLAKSVIKTESNNKSKEVWMALEYHEPVWQWKRDDVWLNVKSQFNISWANNEPNNFDKERCCRVTYNPTTNPQFQWRSIQCTARNYFALCQKTELPFTRHSLMELYWSNGTEPTGTEVYMVKSVFECMFLCLEQCTCTFTYHCAGTCHIVTGNITAMKQNIGPGTYYKKT</sequence>
<dbReference type="SUPFAM" id="SSF56436">
    <property type="entry name" value="C-type lectin-like"/>
    <property type="match status" value="1"/>
</dbReference>
<dbReference type="InterPro" id="IPR001304">
    <property type="entry name" value="C-type_lectin-like"/>
</dbReference>
<keyword evidence="4" id="KW-1185">Reference proteome</keyword>
<dbReference type="OMA" id="RTRECFF"/>
<feature type="chain" id="PRO_5004719962" description="C-type lectin domain-containing protein" evidence="1">
    <location>
        <begin position="20"/>
        <end position="240"/>
    </location>
</feature>
<dbReference type="RefSeq" id="XP_009045634.1">
    <property type="nucleotide sequence ID" value="XM_009047386.1"/>
</dbReference>
<keyword evidence="1" id="KW-0732">Signal</keyword>
<evidence type="ECO:0000256" key="1">
    <source>
        <dbReference type="SAM" id="SignalP"/>
    </source>
</evidence>
<dbReference type="InterPro" id="IPR016186">
    <property type="entry name" value="C-type_lectin-like/link_sf"/>
</dbReference>
<feature type="signal peptide" evidence="1">
    <location>
        <begin position="1"/>
        <end position="19"/>
    </location>
</feature>